<evidence type="ECO:0000256" key="1">
    <source>
        <dbReference type="ARBA" id="ARBA00004496"/>
    </source>
</evidence>
<comment type="caution">
    <text evidence="4">The sequence shown here is derived from an EMBL/GenBank/DDBJ whole genome shotgun (WGS) entry which is preliminary data.</text>
</comment>
<dbReference type="InterPro" id="IPR051837">
    <property type="entry name" value="SortingNexin/PXDomain-PKLike"/>
</dbReference>
<dbReference type="SMART" id="SM00313">
    <property type="entry name" value="PXA"/>
    <property type="match status" value="1"/>
</dbReference>
<dbReference type="STRING" id="268505.A0A2A9P5W3"/>
<proteinExistence type="predicted"/>
<dbReference type="GO" id="GO:0035091">
    <property type="term" value="F:phosphatidylinositol binding"/>
    <property type="evidence" value="ECO:0007669"/>
    <property type="project" value="TreeGrafter"/>
</dbReference>
<dbReference type="AlphaFoldDB" id="A0A2A9P5W3"/>
<dbReference type="PANTHER" id="PTHR22999:SF23">
    <property type="entry name" value="SORTING NEXIN-16"/>
    <property type="match status" value="1"/>
</dbReference>
<reference evidence="4 5" key="1">
    <citation type="journal article" date="2015" name="BMC Genomics">
        <title>Gene expression during zombie ant biting behavior reflects the complexity underlying fungal parasitic behavioral manipulation.</title>
        <authorList>
            <person name="de Bekker C."/>
            <person name="Ohm R.A."/>
            <person name="Loreto R.G."/>
            <person name="Sebastian A."/>
            <person name="Albert I."/>
            <person name="Merrow M."/>
            <person name="Brachmann A."/>
            <person name="Hughes D.P."/>
        </authorList>
    </citation>
    <scope>NUCLEOTIDE SEQUENCE [LARGE SCALE GENOMIC DNA]</scope>
    <source>
        <strain evidence="4 5">SC16a</strain>
    </source>
</reference>
<dbReference type="GO" id="GO:0005770">
    <property type="term" value="C:late endosome"/>
    <property type="evidence" value="ECO:0007669"/>
    <property type="project" value="TreeGrafter"/>
</dbReference>
<dbReference type="GO" id="GO:0005769">
    <property type="term" value="C:early endosome"/>
    <property type="evidence" value="ECO:0007669"/>
    <property type="project" value="TreeGrafter"/>
</dbReference>
<dbReference type="InterPro" id="IPR003114">
    <property type="entry name" value="Phox_assoc"/>
</dbReference>
<reference evidence="4 5" key="2">
    <citation type="journal article" date="2017" name="Sci. Rep.">
        <title>Ant-infecting Ophiocordyceps genomes reveal a high diversity of potential behavioral manipulation genes and a possible major role for enterotoxins.</title>
        <authorList>
            <person name="de Bekker C."/>
            <person name="Ohm R.A."/>
            <person name="Evans H.C."/>
            <person name="Brachmann A."/>
            <person name="Hughes D.P."/>
        </authorList>
    </citation>
    <scope>NUCLEOTIDE SEQUENCE [LARGE SCALE GENOMIC DNA]</scope>
    <source>
        <strain evidence="4 5">SC16a</strain>
    </source>
</reference>
<dbReference type="PANTHER" id="PTHR22999">
    <property type="entry name" value="PX SERINE/THREONINE KINASE PXK"/>
    <property type="match status" value="1"/>
</dbReference>
<dbReference type="EMBL" id="LAZP02000488">
    <property type="protein sequence ID" value="PFH56905.1"/>
    <property type="molecule type" value="Genomic_DNA"/>
</dbReference>
<dbReference type="GO" id="GO:0045022">
    <property type="term" value="P:early endosome to late endosome transport"/>
    <property type="evidence" value="ECO:0007669"/>
    <property type="project" value="TreeGrafter"/>
</dbReference>
<feature type="domain" description="PXA" evidence="3">
    <location>
        <begin position="48"/>
        <end position="236"/>
    </location>
</feature>
<comment type="subcellular location">
    <subcellularLocation>
        <location evidence="1">Cytoplasm</location>
    </subcellularLocation>
</comment>
<evidence type="ECO:0000313" key="5">
    <source>
        <dbReference type="Proteomes" id="UP000037136"/>
    </source>
</evidence>
<accession>A0A2A9P5W3</accession>
<dbReference type="Proteomes" id="UP000037136">
    <property type="component" value="Unassembled WGS sequence"/>
</dbReference>
<keyword evidence="5" id="KW-1185">Reference proteome</keyword>
<name>A0A2A9P5W3_OPHUN</name>
<evidence type="ECO:0000259" key="3">
    <source>
        <dbReference type="PROSITE" id="PS51207"/>
    </source>
</evidence>
<organism evidence="4 5">
    <name type="scientific">Ophiocordyceps unilateralis</name>
    <name type="common">Zombie-ant fungus</name>
    <name type="synonym">Torrubia unilateralis</name>
    <dbReference type="NCBI Taxonomy" id="268505"/>
    <lineage>
        <taxon>Eukaryota</taxon>
        <taxon>Fungi</taxon>
        <taxon>Dikarya</taxon>
        <taxon>Ascomycota</taxon>
        <taxon>Pezizomycotina</taxon>
        <taxon>Sordariomycetes</taxon>
        <taxon>Hypocreomycetidae</taxon>
        <taxon>Hypocreales</taxon>
        <taxon>Ophiocordycipitaceae</taxon>
        <taxon>Ophiocordyceps</taxon>
    </lineage>
</organism>
<gene>
    <name evidence="4" type="ORF">XA68_15772</name>
</gene>
<evidence type="ECO:0000256" key="2">
    <source>
        <dbReference type="ARBA" id="ARBA00022490"/>
    </source>
</evidence>
<evidence type="ECO:0000313" key="4">
    <source>
        <dbReference type="EMBL" id="PFH56905.1"/>
    </source>
</evidence>
<dbReference type="PROSITE" id="PS51207">
    <property type="entry name" value="PXA"/>
    <property type="match status" value="1"/>
</dbReference>
<protein>
    <recommendedName>
        <fullName evidence="3">PXA domain-containing protein</fullName>
    </recommendedName>
</protein>
<sequence length="357" mass="38654">MSPAAAASASSPDALSDRATQALVRRTLCPGDNKKTAMTELLPPLTSRNDVDLELYALLAIVLREYVQRWYGNMTADETFVTEIVRLVAHCSRALEQRFRQVDLVGLLLDELPELLDQHVAAYRAAHDSVVRPPLVVDPHKAYHALCPFPPLEPVPSPQDPTSEAEQRDNESAYRQLLVEAVLAVLLPTEDLENPCLTALVSQMLSELVVGNLVIGKAAQPWLILEGICILARTLGGKRPSPVTKKAVVSAQSPAQAWLQSMAKVVFAVLSWLWLSVGALAMSSSLPPRCSPGPGGKEDSRDGAKRPVLEFAAWRCAANLMELGSRMPWLEGFLSLARFGAVHGPGHVAAVDGALDR</sequence>
<keyword evidence="2" id="KW-0963">Cytoplasm</keyword>
<dbReference type="Pfam" id="PF02194">
    <property type="entry name" value="PXA"/>
    <property type="match status" value="1"/>
</dbReference>
<dbReference type="OrthoDB" id="5582218at2759"/>